<dbReference type="GO" id="GO:0005634">
    <property type="term" value="C:nucleus"/>
    <property type="evidence" value="ECO:0007669"/>
    <property type="project" value="UniProtKB-UniRule"/>
</dbReference>
<dbReference type="Gene3D" id="1.10.150.60">
    <property type="entry name" value="ARID DNA-binding domain"/>
    <property type="match status" value="1"/>
</dbReference>
<dbReference type="InterPro" id="IPR009071">
    <property type="entry name" value="HMG_box_dom"/>
</dbReference>
<dbReference type="Pfam" id="PF01388">
    <property type="entry name" value="ARID"/>
    <property type="match status" value="1"/>
</dbReference>
<name>A0ABD0Z245_CARAN</name>
<feature type="DNA-binding region" description="HMG box" evidence="6">
    <location>
        <begin position="269"/>
        <end position="336"/>
    </location>
</feature>
<evidence type="ECO:0000259" key="8">
    <source>
        <dbReference type="PROSITE" id="PS50118"/>
    </source>
</evidence>
<evidence type="ECO:0000313" key="10">
    <source>
        <dbReference type="EMBL" id="KAL1188762.1"/>
    </source>
</evidence>
<dbReference type="InterPro" id="IPR036431">
    <property type="entry name" value="ARID_dom_sf"/>
</dbReference>
<evidence type="ECO:0000256" key="3">
    <source>
        <dbReference type="ARBA" id="ARBA00023163"/>
    </source>
</evidence>
<dbReference type="Gene3D" id="1.10.30.10">
    <property type="entry name" value="High mobility group box domain"/>
    <property type="match status" value="1"/>
</dbReference>
<dbReference type="AlphaFoldDB" id="A0ABD0Z245"/>
<dbReference type="SUPFAM" id="SSF47095">
    <property type="entry name" value="HMG-box"/>
    <property type="match status" value="1"/>
</dbReference>
<accession>A0ABD0Z245</accession>
<feature type="region of interest" description="Disordered" evidence="7">
    <location>
        <begin position="225"/>
        <end position="276"/>
    </location>
</feature>
<dbReference type="SMART" id="SM00501">
    <property type="entry name" value="BRIGHT"/>
    <property type="match status" value="1"/>
</dbReference>
<dbReference type="PANTHER" id="PTHR46691">
    <property type="entry name" value="HIGH MOBILITY GROUP B PROTEIN 9"/>
    <property type="match status" value="1"/>
</dbReference>
<keyword evidence="11" id="KW-1185">Reference proteome</keyword>
<feature type="region of interest" description="Disordered" evidence="7">
    <location>
        <begin position="371"/>
        <end position="454"/>
    </location>
</feature>
<feature type="compositionally biased region" description="Acidic residues" evidence="7">
    <location>
        <begin position="371"/>
        <end position="380"/>
    </location>
</feature>
<feature type="compositionally biased region" description="Acidic residues" evidence="7">
    <location>
        <begin position="395"/>
        <end position="404"/>
    </location>
</feature>
<dbReference type="SMART" id="SM00398">
    <property type="entry name" value="HMG"/>
    <property type="match status" value="1"/>
</dbReference>
<evidence type="ECO:0000256" key="7">
    <source>
        <dbReference type="SAM" id="MobiDB-lite"/>
    </source>
</evidence>
<feature type="domain" description="ARID" evidence="9">
    <location>
        <begin position="34"/>
        <end position="125"/>
    </location>
</feature>
<sequence length="454" mass="50494">MVSKGMASSSCLKQGSVPMNNVCIAPEATYEAVVADPTLFMKSLERLHSLLGTKFMVPIIGGRDLDLHKLFVEVTTRGGISKILHERRWKEVTATFVFPPTATNASYVLRKYYFSLLNNYEQIYYFRSNGQIPPDSLQSSSIRPGLIQGTIRPSQELQVLTFTPQQKIDSGEFTGGAVASSNVIGVIDGKFENGYLVTVTMGSEQLKGVLYQLPQQNTVVHQTPQQSHGVFPNPNTWNSAANPLGVTGGTKRRRRRKKSEIKRRDPAHPKPNRSGYNFFFAEQHARLKPLHPGKDREISKMIGELWNNLNEQEKTIYQGKAIVDKERYRIEMIDYNEKLRTGQLISNAVPLQQRLPELNVDMAEADLPIEEAEEEDEDGDSSGCSGESEAHDDQNGESDPELEEPSLNPPVLNLNPNPTEIGVAPKEKTSDVVMEAPPMKKAEDPTVAMAAEQS</sequence>
<feature type="compositionally biased region" description="Low complexity" evidence="7">
    <location>
        <begin position="405"/>
        <end position="420"/>
    </location>
</feature>
<evidence type="ECO:0000259" key="9">
    <source>
        <dbReference type="PROSITE" id="PS51011"/>
    </source>
</evidence>
<evidence type="ECO:0000256" key="5">
    <source>
        <dbReference type="ARBA" id="ARBA00054600"/>
    </source>
</evidence>
<evidence type="ECO:0000256" key="6">
    <source>
        <dbReference type="PROSITE-ProRule" id="PRU00267"/>
    </source>
</evidence>
<dbReference type="Pfam" id="PF00505">
    <property type="entry name" value="HMG_box"/>
    <property type="match status" value="1"/>
</dbReference>
<keyword evidence="3" id="KW-0804">Transcription</keyword>
<dbReference type="Proteomes" id="UP001558713">
    <property type="component" value="Unassembled WGS sequence"/>
</dbReference>
<feature type="domain" description="HMG box" evidence="8">
    <location>
        <begin position="269"/>
        <end position="336"/>
    </location>
</feature>
<dbReference type="PROSITE" id="PS51011">
    <property type="entry name" value="ARID"/>
    <property type="match status" value="1"/>
</dbReference>
<keyword evidence="4 6" id="KW-0539">Nucleus</keyword>
<dbReference type="FunFam" id="1.10.150.60:FF:000022">
    <property type="entry name" value="High mobility group B protein 15"/>
    <property type="match status" value="1"/>
</dbReference>
<dbReference type="InterPro" id="IPR045303">
    <property type="entry name" value="ARID_HMGB9-like"/>
</dbReference>
<keyword evidence="1" id="KW-0805">Transcription regulation</keyword>
<dbReference type="SUPFAM" id="SSF46774">
    <property type="entry name" value="ARID-like"/>
    <property type="match status" value="1"/>
</dbReference>
<keyword evidence="2 6" id="KW-0238">DNA-binding</keyword>
<proteinExistence type="predicted"/>
<dbReference type="CDD" id="cd16872">
    <property type="entry name" value="ARID_HMGB9-like"/>
    <property type="match status" value="1"/>
</dbReference>
<dbReference type="SMART" id="SM01014">
    <property type="entry name" value="ARID"/>
    <property type="match status" value="1"/>
</dbReference>
<organism evidence="10 11">
    <name type="scientific">Cardamine amara subsp. amara</name>
    <dbReference type="NCBI Taxonomy" id="228776"/>
    <lineage>
        <taxon>Eukaryota</taxon>
        <taxon>Viridiplantae</taxon>
        <taxon>Streptophyta</taxon>
        <taxon>Embryophyta</taxon>
        <taxon>Tracheophyta</taxon>
        <taxon>Spermatophyta</taxon>
        <taxon>Magnoliopsida</taxon>
        <taxon>eudicotyledons</taxon>
        <taxon>Gunneridae</taxon>
        <taxon>Pentapetalae</taxon>
        <taxon>rosids</taxon>
        <taxon>malvids</taxon>
        <taxon>Brassicales</taxon>
        <taxon>Brassicaceae</taxon>
        <taxon>Cardamineae</taxon>
        <taxon>Cardamine</taxon>
    </lineage>
</organism>
<dbReference type="InterPro" id="IPR036910">
    <property type="entry name" value="HMG_box_dom_sf"/>
</dbReference>
<reference evidence="10 11" key="1">
    <citation type="submission" date="2024-04" db="EMBL/GenBank/DDBJ databases">
        <title>Genome assembly C_amara_ONT_v2.</title>
        <authorList>
            <person name="Yant L."/>
            <person name="Moore C."/>
            <person name="Slenker M."/>
        </authorList>
    </citation>
    <scope>NUCLEOTIDE SEQUENCE [LARGE SCALE GENOMIC DNA]</scope>
    <source>
        <tissue evidence="10">Leaf</tissue>
    </source>
</reference>
<evidence type="ECO:0000256" key="1">
    <source>
        <dbReference type="ARBA" id="ARBA00023015"/>
    </source>
</evidence>
<evidence type="ECO:0000256" key="4">
    <source>
        <dbReference type="ARBA" id="ARBA00023242"/>
    </source>
</evidence>
<comment type="function">
    <text evidence="5">Binds preferentially DNA with A/T-rich content.</text>
</comment>
<dbReference type="GO" id="GO:0003677">
    <property type="term" value="F:DNA binding"/>
    <property type="evidence" value="ECO:0007669"/>
    <property type="project" value="UniProtKB-UniRule"/>
</dbReference>
<dbReference type="PANTHER" id="PTHR46691:SF3">
    <property type="entry name" value="HIGH MOBILITY GROUP B PROTEIN 15"/>
    <property type="match status" value="1"/>
</dbReference>
<gene>
    <name evidence="10" type="ORF">V5N11_021925</name>
</gene>
<dbReference type="CDD" id="cd22009">
    <property type="entry name" value="HMG-box_AtHMGB9-like"/>
    <property type="match status" value="1"/>
</dbReference>
<protein>
    <submittedName>
        <fullName evidence="10">High mobility group B protein 15</fullName>
    </submittedName>
</protein>
<dbReference type="PROSITE" id="PS50118">
    <property type="entry name" value="HMG_BOX_2"/>
    <property type="match status" value="1"/>
</dbReference>
<evidence type="ECO:0000313" key="11">
    <source>
        <dbReference type="Proteomes" id="UP001558713"/>
    </source>
</evidence>
<evidence type="ECO:0000256" key="2">
    <source>
        <dbReference type="ARBA" id="ARBA00023125"/>
    </source>
</evidence>
<dbReference type="InterPro" id="IPR001606">
    <property type="entry name" value="ARID_dom"/>
</dbReference>
<dbReference type="EMBL" id="JBANAX010000912">
    <property type="protein sequence ID" value="KAL1188762.1"/>
    <property type="molecule type" value="Genomic_DNA"/>
</dbReference>
<dbReference type="FunFam" id="1.10.30.10:FF:000055">
    <property type="entry name" value="High mobility group B protein 15"/>
    <property type="match status" value="1"/>
</dbReference>
<comment type="caution">
    <text evidence="10">The sequence shown here is derived from an EMBL/GenBank/DDBJ whole genome shotgun (WGS) entry which is preliminary data.</text>
</comment>
<feature type="compositionally biased region" description="Basic residues" evidence="7">
    <location>
        <begin position="250"/>
        <end position="261"/>
    </location>
</feature>
<feature type="compositionally biased region" description="Polar residues" evidence="7">
    <location>
        <begin position="225"/>
        <end position="241"/>
    </location>
</feature>